<geneLocation type="plasmid" evidence="1 2">
    <name>pDSM109990_c</name>
</geneLocation>
<dbReference type="RefSeq" id="WP_243263852.1">
    <property type="nucleotide sequence ID" value="NZ_CP085147.1"/>
</dbReference>
<evidence type="ECO:0000313" key="1">
    <source>
        <dbReference type="EMBL" id="UOA16913.1"/>
    </source>
</evidence>
<dbReference type="EMBL" id="CP085147">
    <property type="protein sequence ID" value="UOA16913.1"/>
    <property type="molecule type" value="Genomic_DNA"/>
</dbReference>
<accession>A0ABY3ZVY4</accession>
<keyword evidence="1" id="KW-0614">Plasmid</keyword>
<protein>
    <submittedName>
        <fullName evidence="1">Uncharacterized protein</fullName>
    </submittedName>
</protein>
<sequence>MTYFTANIRARSVHLGYDAQGQVIKQELPESEFVEKVIKLDRILSFTQDHLFVVCPHDTVQVWDYEGDLVDVKQRLIAAGVAMV</sequence>
<evidence type="ECO:0000313" key="2">
    <source>
        <dbReference type="Proteomes" id="UP000831019"/>
    </source>
</evidence>
<organism evidence="1 2">
    <name type="scientific">Sulfitobacter dubius</name>
    <dbReference type="NCBI Taxonomy" id="218673"/>
    <lineage>
        <taxon>Bacteria</taxon>
        <taxon>Pseudomonadati</taxon>
        <taxon>Pseudomonadota</taxon>
        <taxon>Alphaproteobacteria</taxon>
        <taxon>Rhodobacterales</taxon>
        <taxon>Roseobacteraceae</taxon>
        <taxon>Sulfitobacter</taxon>
    </lineage>
</organism>
<proteinExistence type="predicted"/>
<reference evidence="2" key="1">
    <citation type="journal article" date="2022" name="Microorganisms">
        <title>Beyond the ABCs#Discovery of Three New Plasmid Types in Rhodobacterales (RepQ, RepY, RepW).</title>
        <authorList>
            <person name="Freese H.M."/>
            <person name="Ringel V."/>
            <person name="Overmann J."/>
            <person name="Petersen J."/>
        </authorList>
    </citation>
    <scope>NUCLEOTIDE SEQUENCE [LARGE SCALE GENOMIC DNA]</scope>
    <source>
        <strain evidence="2">DSM 109990</strain>
        <plasmid evidence="2">pDSM109990_c</plasmid>
    </source>
</reference>
<name>A0ABY3ZVY4_9RHOB</name>
<keyword evidence="2" id="KW-1185">Reference proteome</keyword>
<dbReference type="Proteomes" id="UP000831019">
    <property type="component" value="Plasmid pDSM109990_c"/>
</dbReference>
<gene>
    <name evidence="1" type="ORF">DSM109990_03800</name>
</gene>